<keyword evidence="3" id="KW-1185">Reference proteome</keyword>
<dbReference type="EMBL" id="CAUJNA010003529">
    <property type="protein sequence ID" value="CAJ1404207.1"/>
    <property type="molecule type" value="Genomic_DNA"/>
</dbReference>
<feature type="region of interest" description="Disordered" evidence="1">
    <location>
        <begin position="119"/>
        <end position="168"/>
    </location>
</feature>
<dbReference type="Proteomes" id="UP001178507">
    <property type="component" value="Unassembled WGS sequence"/>
</dbReference>
<gene>
    <name evidence="2" type="ORF">EVOR1521_LOCUS26704</name>
</gene>
<evidence type="ECO:0000256" key="1">
    <source>
        <dbReference type="SAM" id="MobiDB-lite"/>
    </source>
</evidence>
<evidence type="ECO:0000313" key="2">
    <source>
        <dbReference type="EMBL" id="CAJ1404207.1"/>
    </source>
</evidence>
<name>A0AA36JDG2_9DINO</name>
<accession>A0AA36JDG2</accession>
<comment type="caution">
    <text evidence="2">The sequence shown here is derived from an EMBL/GenBank/DDBJ whole genome shotgun (WGS) entry which is preliminary data.</text>
</comment>
<reference evidence="2" key="1">
    <citation type="submission" date="2023-08" db="EMBL/GenBank/DDBJ databases">
        <authorList>
            <person name="Chen Y."/>
            <person name="Shah S."/>
            <person name="Dougan E. K."/>
            <person name="Thang M."/>
            <person name="Chan C."/>
        </authorList>
    </citation>
    <scope>NUCLEOTIDE SEQUENCE</scope>
</reference>
<sequence>MKELVALSKTSGERKESSWVPFNKMMRQYGLQELMRRIHKGTIACRKALHDDDEWEFKLNKATSYEDTSHSHTYEGSKAGKMEACQWLELKAKSIGGTDEGDSAKAAISRNLGKSLTKQLKLKDKNSESLDEDDDESQGTTGQEKEDPEEAEAEILSSSGMAKSETGTRINRMKKLLLKLKKEGSRDQVAILSGPLKELEKFEKKKTSMEAVKGILFDAAVAVKKYKKFRSAQK</sequence>
<organism evidence="2 3">
    <name type="scientific">Effrenium voratum</name>
    <dbReference type="NCBI Taxonomy" id="2562239"/>
    <lineage>
        <taxon>Eukaryota</taxon>
        <taxon>Sar</taxon>
        <taxon>Alveolata</taxon>
        <taxon>Dinophyceae</taxon>
        <taxon>Suessiales</taxon>
        <taxon>Symbiodiniaceae</taxon>
        <taxon>Effrenium</taxon>
    </lineage>
</organism>
<feature type="compositionally biased region" description="Polar residues" evidence="1">
    <location>
        <begin position="156"/>
        <end position="168"/>
    </location>
</feature>
<proteinExistence type="predicted"/>
<dbReference type="AlphaFoldDB" id="A0AA36JDG2"/>
<evidence type="ECO:0000313" key="3">
    <source>
        <dbReference type="Proteomes" id="UP001178507"/>
    </source>
</evidence>
<protein>
    <submittedName>
        <fullName evidence="2">Uncharacterized protein</fullName>
    </submittedName>
</protein>